<name>A0ABS9VHV7_9SPHN</name>
<accession>A0ABS9VHV7</accession>
<dbReference type="InterPro" id="IPR036388">
    <property type="entry name" value="WH-like_DNA-bd_sf"/>
</dbReference>
<proteinExistence type="predicted"/>
<dbReference type="RefSeq" id="WP_241444698.1">
    <property type="nucleotide sequence ID" value="NZ_JAKZHW010000001.1"/>
</dbReference>
<evidence type="ECO:0000256" key="1">
    <source>
        <dbReference type="ARBA" id="ARBA00023125"/>
    </source>
</evidence>
<evidence type="ECO:0000313" key="4">
    <source>
        <dbReference type="EMBL" id="MCH8614543.1"/>
    </source>
</evidence>
<dbReference type="Gene3D" id="1.10.10.10">
    <property type="entry name" value="Winged helix-like DNA-binding domain superfamily/Winged helix DNA-binding domain"/>
    <property type="match status" value="1"/>
</dbReference>
<dbReference type="InterPro" id="IPR001867">
    <property type="entry name" value="OmpR/PhoB-type_DNA-bd"/>
</dbReference>
<dbReference type="InterPro" id="IPR016032">
    <property type="entry name" value="Sig_transdc_resp-reg_C-effctor"/>
</dbReference>
<organism evidence="4 5">
    <name type="scientific">Sphingomonas telluris</name>
    <dbReference type="NCBI Taxonomy" id="2907998"/>
    <lineage>
        <taxon>Bacteria</taxon>
        <taxon>Pseudomonadati</taxon>
        <taxon>Pseudomonadota</taxon>
        <taxon>Alphaproteobacteria</taxon>
        <taxon>Sphingomonadales</taxon>
        <taxon>Sphingomonadaceae</taxon>
        <taxon>Sphingomonas</taxon>
    </lineage>
</organism>
<evidence type="ECO:0000313" key="5">
    <source>
        <dbReference type="Proteomes" id="UP001203058"/>
    </source>
</evidence>
<dbReference type="PROSITE" id="PS51755">
    <property type="entry name" value="OMPR_PHOB"/>
    <property type="match status" value="1"/>
</dbReference>
<dbReference type="SUPFAM" id="SSF48452">
    <property type="entry name" value="TPR-like"/>
    <property type="match status" value="1"/>
</dbReference>
<protein>
    <submittedName>
        <fullName evidence="4">Winged helix-turn-helix domain-containing protein</fullName>
    </submittedName>
</protein>
<comment type="caution">
    <text evidence="4">The sequence shown here is derived from an EMBL/GenBank/DDBJ whole genome shotgun (WGS) entry which is preliminary data.</text>
</comment>
<dbReference type="EMBL" id="JAKZHW010000001">
    <property type="protein sequence ID" value="MCH8614543.1"/>
    <property type="molecule type" value="Genomic_DNA"/>
</dbReference>
<dbReference type="Gene3D" id="1.25.40.10">
    <property type="entry name" value="Tetratricopeptide repeat domain"/>
    <property type="match status" value="1"/>
</dbReference>
<keyword evidence="1 2" id="KW-0238">DNA-binding</keyword>
<feature type="domain" description="OmpR/PhoB-type" evidence="3">
    <location>
        <begin position="10"/>
        <end position="108"/>
    </location>
</feature>
<evidence type="ECO:0000256" key="2">
    <source>
        <dbReference type="PROSITE-ProRule" id="PRU01091"/>
    </source>
</evidence>
<reference evidence="4 5" key="1">
    <citation type="submission" date="2022-03" db="EMBL/GenBank/DDBJ databases">
        <authorList>
            <person name="Jo J.-H."/>
            <person name="Im W.-T."/>
        </authorList>
    </citation>
    <scope>NUCLEOTIDE SEQUENCE [LARGE SCALE GENOMIC DNA]</scope>
    <source>
        <strain evidence="4 5">SM33</strain>
    </source>
</reference>
<feature type="DNA-binding region" description="OmpR/PhoB-type" evidence="2">
    <location>
        <begin position="10"/>
        <end position="108"/>
    </location>
</feature>
<evidence type="ECO:0000259" key="3">
    <source>
        <dbReference type="PROSITE" id="PS51755"/>
    </source>
</evidence>
<dbReference type="InterPro" id="IPR011990">
    <property type="entry name" value="TPR-like_helical_dom_sf"/>
</dbReference>
<gene>
    <name evidence="4" type="ORF">LZ016_00270</name>
</gene>
<keyword evidence="5" id="KW-1185">Reference proteome</keyword>
<dbReference type="Proteomes" id="UP001203058">
    <property type="component" value="Unassembled WGS sequence"/>
</dbReference>
<sequence length="515" mass="57501">MLKLSDLALRPDLQLGPMLVSPSRRLVEGPGGHTHVEPLIMQVFLLLLDAGGKVVTRNDLFDQCWGGVIVGDDSLNRAIAKARRIGAQVAPGLYEIETIPRTGYRMTGEILGLLNGAAVERRRSTPLSRRQTILAGSAAALAAAGAGLWWVNHPRTDPRFEALMARGDEAMRDGSAFEQSNIRATQNIPMVDLYAQAVRLEPDNARAWGLLGYFRAGIADGASPEDSARLVASAQAAIQRALKLDSQEPNARIAMFILEGRMLDWLERENQLRGILATDPNNLLTMMELMPLLQAAGMTRESWSWNERILKIAPMLQGYLCLRAMKLWILGRIRESDNVIDRVRGLWPDFPFAFWVRFLLFAQSGRPHAARTMLDAAPERLGDPEYVAIWRTILDALETRTSHAIAAARSACFKLAKESPVSVNDMVMALCGLGLKDDAFDVTEGFLLWRGKMISTDQANGKKMDDYSRRMTQWLFTPPCAIMRDDPRFLKLCDDFGLTAYWQARGVKPDYQVYR</sequence>
<dbReference type="SUPFAM" id="SSF46894">
    <property type="entry name" value="C-terminal effector domain of the bipartite response regulators"/>
    <property type="match status" value="1"/>
</dbReference>